<organism evidence="1 2">
    <name type="scientific">Candidatus Viadribacter manganicus</name>
    <dbReference type="NCBI Taxonomy" id="1759059"/>
    <lineage>
        <taxon>Bacteria</taxon>
        <taxon>Pseudomonadati</taxon>
        <taxon>Pseudomonadota</taxon>
        <taxon>Alphaproteobacteria</taxon>
        <taxon>Hyphomonadales</taxon>
        <taxon>Hyphomonadaceae</taxon>
        <taxon>Candidatus Viadribacter</taxon>
    </lineage>
</organism>
<evidence type="ECO:0000313" key="2">
    <source>
        <dbReference type="Proteomes" id="UP000092498"/>
    </source>
</evidence>
<keyword evidence="2" id="KW-1185">Reference proteome</keyword>
<reference evidence="1 2" key="1">
    <citation type="submission" date="2015-11" db="EMBL/GenBank/DDBJ databases">
        <title>Whole-Genome Sequence of Candidatus Oderbacter manganicum from the National Park Lower Oder Valley, Germany.</title>
        <authorList>
            <person name="Braun B."/>
            <person name="Liere K."/>
            <person name="Szewzyk U."/>
        </authorList>
    </citation>
    <scope>NUCLEOTIDE SEQUENCE [LARGE SCALE GENOMIC DNA]</scope>
    <source>
        <strain evidence="1 2">OTSz_A_272</strain>
    </source>
</reference>
<dbReference type="InterPro" id="IPR011051">
    <property type="entry name" value="RmlC_Cupin_sf"/>
</dbReference>
<dbReference type="RefSeq" id="WP_066766606.1">
    <property type="nucleotide sequence ID" value="NZ_CP013244.1"/>
</dbReference>
<dbReference type="InParanoid" id="A0A1B1AD54"/>
<accession>A0A1B1AD54</accession>
<dbReference type="KEGG" id="cbot:ATE48_00365"/>
<dbReference type="AlphaFoldDB" id="A0A1B1AD54"/>
<proteinExistence type="predicted"/>
<sequence>MLLQTAAATLLLGAVSKSWAGERPAALDAWARQLVDLNAALRERSIGVAEWQTRVERLNTSVPVADLARYLDIDHLTRRFTYSTNLADTVDPVLPADVLGTDGRRNWFIRVFGMRRGGAVIPHVHNNMVSAHLVLSGAFRARTADRLRDEADAVVLRPTRNNVIHVGDVISMSDQRDNQHWLVAQEDRSMTFDVGVVATPASWGYGLQANEYNMIFVDVDRPTERDGTIRAPVMSFEACAAKYAP</sequence>
<dbReference type="EMBL" id="CP013244">
    <property type="protein sequence ID" value="ANP44482.1"/>
    <property type="molecule type" value="Genomic_DNA"/>
</dbReference>
<dbReference type="OrthoDB" id="7432190at2"/>
<gene>
    <name evidence="1" type="ORF">ATE48_00365</name>
</gene>
<name>A0A1B1AD54_9PROT</name>
<dbReference type="Proteomes" id="UP000092498">
    <property type="component" value="Chromosome"/>
</dbReference>
<protein>
    <submittedName>
        <fullName evidence="1">Uncharacterized protein</fullName>
    </submittedName>
</protein>
<evidence type="ECO:0000313" key="1">
    <source>
        <dbReference type="EMBL" id="ANP44482.1"/>
    </source>
</evidence>
<dbReference type="SUPFAM" id="SSF51182">
    <property type="entry name" value="RmlC-like cupins"/>
    <property type="match status" value="1"/>
</dbReference>